<dbReference type="Pfam" id="PF14579">
    <property type="entry name" value="HHH_6"/>
    <property type="match status" value="1"/>
</dbReference>
<dbReference type="RefSeq" id="WP_074707668.1">
    <property type="nucleotide sequence ID" value="NZ_FNOP01000016.1"/>
</dbReference>
<dbReference type="NCBIfam" id="TIGR00594">
    <property type="entry name" value="polc"/>
    <property type="match status" value="1"/>
</dbReference>
<dbReference type="InterPro" id="IPR012340">
    <property type="entry name" value="NA-bd_OB-fold"/>
</dbReference>
<evidence type="ECO:0000256" key="5">
    <source>
        <dbReference type="ARBA" id="ARBA00022679"/>
    </source>
</evidence>
<dbReference type="Pfam" id="PF17657">
    <property type="entry name" value="DNA_pol3_finger"/>
    <property type="match status" value="1"/>
</dbReference>
<dbReference type="NCBIfam" id="NF005298">
    <property type="entry name" value="PRK06826.1"/>
    <property type="match status" value="1"/>
</dbReference>
<feature type="domain" description="Polymerase/histidinol phosphatase N-terminal" evidence="11">
    <location>
        <begin position="5"/>
        <end position="72"/>
    </location>
</feature>
<dbReference type="SUPFAM" id="SSF89550">
    <property type="entry name" value="PHP domain-like"/>
    <property type="match status" value="1"/>
</dbReference>
<evidence type="ECO:0000256" key="10">
    <source>
        <dbReference type="ARBA" id="ARBA00049244"/>
    </source>
</evidence>
<evidence type="ECO:0000256" key="1">
    <source>
        <dbReference type="ARBA" id="ARBA00004496"/>
    </source>
</evidence>
<evidence type="ECO:0000313" key="13">
    <source>
        <dbReference type="Proteomes" id="UP000182379"/>
    </source>
</evidence>
<protein>
    <recommendedName>
        <fullName evidence="4">DNA polymerase III subunit alpha</fullName>
        <ecNumber evidence="3">2.7.7.7</ecNumber>
    </recommendedName>
</protein>
<reference evidence="12 13" key="1">
    <citation type="submission" date="2016-10" db="EMBL/GenBank/DDBJ databases">
        <authorList>
            <person name="Varghese N."/>
            <person name="Submissions S."/>
        </authorList>
    </citation>
    <scope>NUCLEOTIDE SEQUENCE [LARGE SCALE GENOMIC DNA]</scope>
    <source>
        <strain evidence="12 13">WCC6</strain>
    </source>
</reference>
<dbReference type="Gene3D" id="1.10.150.870">
    <property type="match status" value="1"/>
</dbReference>
<comment type="catalytic activity">
    <reaction evidence="10">
        <text>DNA(n) + a 2'-deoxyribonucleoside 5'-triphosphate = DNA(n+1) + diphosphate</text>
        <dbReference type="Rhea" id="RHEA:22508"/>
        <dbReference type="Rhea" id="RHEA-COMP:17339"/>
        <dbReference type="Rhea" id="RHEA-COMP:17340"/>
        <dbReference type="ChEBI" id="CHEBI:33019"/>
        <dbReference type="ChEBI" id="CHEBI:61560"/>
        <dbReference type="ChEBI" id="CHEBI:173112"/>
        <dbReference type="EC" id="2.7.7.7"/>
    </reaction>
</comment>
<dbReference type="InterPro" id="IPR004805">
    <property type="entry name" value="DnaE2/DnaE/PolC"/>
</dbReference>
<dbReference type="NCBIfam" id="NF004226">
    <property type="entry name" value="PRK05673.1"/>
    <property type="match status" value="1"/>
</dbReference>
<dbReference type="GO" id="GO:0008408">
    <property type="term" value="F:3'-5' exonuclease activity"/>
    <property type="evidence" value="ECO:0007669"/>
    <property type="project" value="InterPro"/>
</dbReference>
<dbReference type="InterPro" id="IPR029460">
    <property type="entry name" value="DNAPol_HHH"/>
</dbReference>
<dbReference type="Proteomes" id="UP000182379">
    <property type="component" value="Unassembled WGS sequence"/>
</dbReference>
<evidence type="ECO:0000256" key="8">
    <source>
        <dbReference type="ARBA" id="ARBA00022932"/>
    </source>
</evidence>
<dbReference type="CDD" id="cd12113">
    <property type="entry name" value="PHP_PolIIIA_DnaE3"/>
    <property type="match status" value="1"/>
</dbReference>
<dbReference type="InterPro" id="IPR004013">
    <property type="entry name" value="PHP_dom"/>
</dbReference>
<dbReference type="AlphaFoldDB" id="A0A1H2ZQP3"/>
<sequence>MNQFVHLHTHTQYSLLDGSCRIPELVQYAKELGMPALAITDHGVMYGVIEFYQECEKAGIKPIIGCEVYITSGSHLDKSLETRSKLYHLILLAENRTGYQNLMKLVSIGEVEGFYYKPRIDKDVLRRYSEGLICLSACIAGEVPRHILRGELETAEKTMLEYLDIFGRDHYYLEIQNHGLPEEATVRQELHRLAQKHGIKLVATNDLHYIRKEDASGQDILLCIQTNARYLDPQRMRFNNDSYYLKSREEMEELFPEDQEALDNTLEIAERCNVQLEFGHLLLPEFPLPPGETMDGYLRKLCEEGFPSRYPEDDGTARKRMEYELGIIRQMGYSGYFLIVWDFINYSRRHDIPVGPGRGSAAGSIVAYLTGITSIDPLKYNLIFERFLNPERVSMPDIDTDICYVKRHLVVDYLARKYGESHVAQIITFGTLAAKAAVKDVGRAMDIPLNVVNQVNKLIPNTPGTTLKGALEGSRELRELRDGDPSIAQLLDFAQKVEGMPRHTSTHAAGVVITPGELTDYVPLQITSSSDDEHEYICTQYDKDRSESLGLLKMDLLGLRTLTVIDDALKMIKKNQGTEVDIRTIDLHDPKTCRMLCKGDTAAVFQMESDGMTRLMKQLAPEGFEDLIPLVALYRPGPLGSGMAEDFIAGRHGRRTAQVLHPLMEPIVADTYGVILYQEQVMQIVSALGGFTLGEADILRRAMGKKKAKLLDSMKEKFLDGAQKLHGISRELGSEIFALLQHFAGYGFNKSHSAAYALVAYHTAWLKANYPVEYMAAFLNSIITVADKVSWYIGVCRDMGIQVLPPDINTSEAGFSVDGHTIRFGLGAIKSVGDAAVTVILEERKKRGPFRDFFDFTRRVDLSKVNKRVVEALIKCGSMNGFGLRRSQLLAIMDPALEAAASEQRDRITGQLGLFGEEDIASANTIPIPNLPEIPKAEILRLERELIGFYVTGHPLDAYRNALRRLTPLIRCTEENYKDGERIAVGGIITDLRLRSTKNGDRMASFVLEDLTGSLTVIAFPRAYAASRGNIDKDRIVMIQGILKLDEEQARIFANRVESLQEAAKEVHLHIGPGKNTQAVQQQLGGIFAAFHGKNPVYLHVADTKKVIRTNPRFWVDLDAPGFADAIERVLGKGSMEW</sequence>
<dbReference type="Gene3D" id="3.20.20.140">
    <property type="entry name" value="Metal-dependent hydrolases"/>
    <property type="match status" value="1"/>
</dbReference>
<comment type="subcellular location">
    <subcellularLocation>
        <location evidence="1">Cytoplasm</location>
    </subcellularLocation>
</comment>
<dbReference type="GO" id="GO:0005737">
    <property type="term" value="C:cytoplasm"/>
    <property type="evidence" value="ECO:0007669"/>
    <property type="project" value="UniProtKB-SubCell"/>
</dbReference>
<comment type="caution">
    <text evidence="12">The sequence shown here is derived from an EMBL/GenBank/DDBJ whole genome shotgun (WGS) entry which is preliminary data.</text>
</comment>
<dbReference type="SMART" id="SM00481">
    <property type="entry name" value="POLIIIAc"/>
    <property type="match status" value="1"/>
</dbReference>
<proteinExistence type="inferred from homology"/>
<evidence type="ECO:0000256" key="9">
    <source>
        <dbReference type="ARBA" id="ARBA00025611"/>
    </source>
</evidence>
<dbReference type="Pfam" id="PF02811">
    <property type="entry name" value="PHP"/>
    <property type="match status" value="1"/>
</dbReference>
<accession>A0A1H2ZQP3</accession>
<evidence type="ECO:0000256" key="7">
    <source>
        <dbReference type="ARBA" id="ARBA00022705"/>
    </source>
</evidence>
<dbReference type="Pfam" id="PF07733">
    <property type="entry name" value="DNA_pol3_alpha"/>
    <property type="match status" value="1"/>
</dbReference>
<dbReference type="InterPro" id="IPR011708">
    <property type="entry name" value="DNA_pol3_alpha_NTPase_dom"/>
</dbReference>
<dbReference type="PANTHER" id="PTHR32294:SF0">
    <property type="entry name" value="DNA POLYMERASE III SUBUNIT ALPHA"/>
    <property type="match status" value="1"/>
</dbReference>
<dbReference type="CDD" id="cd04485">
    <property type="entry name" value="DnaE_OBF"/>
    <property type="match status" value="1"/>
</dbReference>
<dbReference type="EMBL" id="FNOP01000016">
    <property type="protein sequence ID" value="SDX19676.1"/>
    <property type="molecule type" value="Genomic_DNA"/>
</dbReference>
<dbReference type="InterPro" id="IPR016195">
    <property type="entry name" value="Pol/histidinol_Pase-like"/>
</dbReference>
<keyword evidence="7" id="KW-0235">DNA replication</keyword>
<evidence type="ECO:0000256" key="4">
    <source>
        <dbReference type="ARBA" id="ARBA00019114"/>
    </source>
</evidence>
<dbReference type="InterPro" id="IPR040982">
    <property type="entry name" value="DNA_pol3_finger"/>
</dbReference>
<dbReference type="Gene3D" id="2.40.50.140">
    <property type="entry name" value="Nucleic acid-binding proteins"/>
    <property type="match status" value="1"/>
</dbReference>
<gene>
    <name evidence="12" type="ORF">SAMN05216495_1167</name>
</gene>
<dbReference type="GO" id="GO:0003887">
    <property type="term" value="F:DNA-directed DNA polymerase activity"/>
    <property type="evidence" value="ECO:0007669"/>
    <property type="project" value="UniProtKB-KW"/>
</dbReference>
<dbReference type="Pfam" id="PF01336">
    <property type="entry name" value="tRNA_anti-codon"/>
    <property type="match status" value="1"/>
</dbReference>
<keyword evidence="5" id="KW-0808">Transferase</keyword>
<dbReference type="InterPro" id="IPR041931">
    <property type="entry name" value="DNA_pol3_alpha_thumb_dom"/>
</dbReference>
<dbReference type="EC" id="2.7.7.7" evidence="3"/>
<dbReference type="GO" id="GO:0006260">
    <property type="term" value="P:DNA replication"/>
    <property type="evidence" value="ECO:0007669"/>
    <property type="project" value="UniProtKB-KW"/>
</dbReference>
<dbReference type="Gene3D" id="1.10.10.1600">
    <property type="entry name" value="Bacterial DNA polymerase III alpha subunit, thumb domain"/>
    <property type="match status" value="1"/>
</dbReference>
<evidence type="ECO:0000259" key="11">
    <source>
        <dbReference type="SMART" id="SM00481"/>
    </source>
</evidence>
<keyword evidence="6" id="KW-0548">Nucleotidyltransferase</keyword>
<evidence type="ECO:0000256" key="2">
    <source>
        <dbReference type="ARBA" id="ARBA00009496"/>
    </source>
</evidence>
<evidence type="ECO:0000256" key="3">
    <source>
        <dbReference type="ARBA" id="ARBA00012417"/>
    </source>
</evidence>
<dbReference type="InterPro" id="IPR003141">
    <property type="entry name" value="Pol/His_phosphatase_N"/>
</dbReference>
<keyword evidence="8" id="KW-0239">DNA-directed DNA polymerase</keyword>
<organism evidence="12 13">
    <name type="scientific">Acidaminococcus fermentans</name>
    <dbReference type="NCBI Taxonomy" id="905"/>
    <lineage>
        <taxon>Bacteria</taxon>
        <taxon>Bacillati</taxon>
        <taxon>Bacillota</taxon>
        <taxon>Negativicutes</taxon>
        <taxon>Acidaminococcales</taxon>
        <taxon>Acidaminococcaceae</taxon>
        <taxon>Acidaminococcus</taxon>
    </lineage>
</organism>
<comment type="function">
    <text evidence="9">DNA polymerase III is a complex, multichain enzyme responsible for most of the replicative synthesis in bacteria. This DNA polymerase also exhibits 3' to 5' exonuclease activity. The alpha chain is the DNA polymerase.</text>
</comment>
<comment type="similarity">
    <text evidence="2">Belongs to the DNA polymerase type-C family. DnaE subfamily.</text>
</comment>
<dbReference type="GO" id="GO:0003676">
    <property type="term" value="F:nucleic acid binding"/>
    <property type="evidence" value="ECO:0007669"/>
    <property type="project" value="InterPro"/>
</dbReference>
<evidence type="ECO:0000313" key="12">
    <source>
        <dbReference type="EMBL" id="SDX19676.1"/>
    </source>
</evidence>
<name>A0A1H2ZQP3_ACIFE</name>
<evidence type="ECO:0000256" key="6">
    <source>
        <dbReference type="ARBA" id="ARBA00022695"/>
    </source>
</evidence>
<dbReference type="PANTHER" id="PTHR32294">
    <property type="entry name" value="DNA POLYMERASE III SUBUNIT ALPHA"/>
    <property type="match status" value="1"/>
</dbReference>
<dbReference type="InterPro" id="IPR004365">
    <property type="entry name" value="NA-bd_OB_tRNA"/>
</dbReference>